<name>I4I649_MICAE</name>
<comment type="caution">
    <text evidence="1">The sequence shown here is derived from an EMBL/GenBank/DDBJ whole genome shotgun (WGS) entry which is preliminary data.</text>
</comment>
<accession>I4I649</accession>
<organism evidence="1 2">
    <name type="scientific">Microcystis aeruginosa PCC 9809</name>
    <dbReference type="NCBI Taxonomy" id="1160285"/>
    <lineage>
        <taxon>Bacteria</taxon>
        <taxon>Bacillati</taxon>
        <taxon>Cyanobacteriota</taxon>
        <taxon>Cyanophyceae</taxon>
        <taxon>Oscillatoriophycideae</taxon>
        <taxon>Chroococcales</taxon>
        <taxon>Microcystaceae</taxon>
        <taxon>Microcystis</taxon>
    </lineage>
</organism>
<evidence type="ECO:0000313" key="1">
    <source>
        <dbReference type="EMBL" id="CCI29773.1"/>
    </source>
</evidence>
<dbReference type="AlphaFoldDB" id="I4I649"/>
<dbReference type="Proteomes" id="UP000004775">
    <property type="component" value="Unassembled WGS sequence"/>
</dbReference>
<dbReference type="EMBL" id="CAIO01000595">
    <property type="protein sequence ID" value="CCI29773.1"/>
    <property type="molecule type" value="Genomic_DNA"/>
</dbReference>
<proteinExistence type="predicted"/>
<reference evidence="1 2" key="1">
    <citation type="submission" date="2012-04" db="EMBL/GenBank/DDBJ databases">
        <authorList>
            <person name="Genoscope - CEA"/>
        </authorList>
    </citation>
    <scope>NUCLEOTIDE SEQUENCE [LARGE SCALE GENOMIC DNA]</scope>
    <source>
        <strain evidence="1 2">9809</strain>
    </source>
</reference>
<dbReference type="RefSeq" id="WP_002799357.1">
    <property type="nucleotide sequence ID" value="NZ_HE973848.1"/>
</dbReference>
<evidence type="ECO:0000313" key="2">
    <source>
        <dbReference type="Proteomes" id="UP000004775"/>
    </source>
</evidence>
<gene>
    <name evidence="1" type="ORF">MICAH_6340001</name>
</gene>
<protein>
    <submittedName>
        <fullName evidence="1">Uncharacterized protein</fullName>
    </submittedName>
</protein>
<sequence>MTSSLLPILPAVDDILFDFAQSDGLVQVNQVDNTRNQGLTAPNLI</sequence>
<dbReference type="HOGENOM" id="CLU_3202057_0_0_3"/>